<keyword evidence="3" id="KW-1185">Reference proteome</keyword>
<name>A0A0C3PA90_PHLG1</name>
<proteinExistence type="predicted"/>
<feature type="region of interest" description="Disordered" evidence="1">
    <location>
        <begin position="181"/>
        <end position="202"/>
    </location>
</feature>
<evidence type="ECO:0000313" key="2">
    <source>
        <dbReference type="EMBL" id="KIP01698.1"/>
    </source>
</evidence>
<organism evidence="2 3">
    <name type="scientific">Phlebiopsis gigantea (strain 11061_1 CR5-6)</name>
    <name type="common">White-rot fungus</name>
    <name type="synonym">Peniophora gigantea</name>
    <dbReference type="NCBI Taxonomy" id="745531"/>
    <lineage>
        <taxon>Eukaryota</taxon>
        <taxon>Fungi</taxon>
        <taxon>Dikarya</taxon>
        <taxon>Basidiomycota</taxon>
        <taxon>Agaricomycotina</taxon>
        <taxon>Agaricomycetes</taxon>
        <taxon>Polyporales</taxon>
        <taxon>Phanerochaetaceae</taxon>
        <taxon>Phlebiopsis</taxon>
    </lineage>
</organism>
<gene>
    <name evidence="2" type="ORF">PHLGIDRAFT_337401</name>
</gene>
<sequence>MWAAWLPSLRLTSDSAPFPRLRGNASPARGISASNRLPDGGLRIRVVSVRTGRMSGSEGAPAVLDVADISTAAPHREGSREHKTGGQRRRQVFWPQDVCSVDGAFAQGRDDSAAGLSSPAGCLAWVRSISQQCIPHIIAQGCPSLGTAQIAMFKDRQGSSCSTAPIQGLLRCTHRRIRRVRGTSPYGRRQGGREQGARVRAARDPDAVVTLAVCPNGGDVPRPLWAPVGRGCEPWVSTRPSALWRHKV</sequence>
<dbReference type="HOGENOM" id="CLU_1120492_0_0_1"/>
<evidence type="ECO:0000313" key="3">
    <source>
        <dbReference type="Proteomes" id="UP000053257"/>
    </source>
</evidence>
<evidence type="ECO:0000256" key="1">
    <source>
        <dbReference type="SAM" id="MobiDB-lite"/>
    </source>
</evidence>
<feature type="compositionally biased region" description="Basic and acidic residues" evidence="1">
    <location>
        <begin position="191"/>
        <end position="202"/>
    </location>
</feature>
<dbReference type="AlphaFoldDB" id="A0A0C3PA90"/>
<dbReference type="Proteomes" id="UP000053257">
    <property type="component" value="Unassembled WGS sequence"/>
</dbReference>
<protein>
    <submittedName>
        <fullName evidence="2">Uncharacterized protein</fullName>
    </submittedName>
</protein>
<reference evidence="2 3" key="1">
    <citation type="journal article" date="2014" name="PLoS Genet.">
        <title>Analysis of the Phlebiopsis gigantea genome, transcriptome and secretome provides insight into its pioneer colonization strategies of wood.</title>
        <authorList>
            <person name="Hori C."/>
            <person name="Ishida T."/>
            <person name="Igarashi K."/>
            <person name="Samejima M."/>
            <person name="Suzuki H."/>
            <person name="Master E."/>
            <person name="Ferreira P."/>
            <person name="Ruiz-Duenas F.J."/>
            <person name="Held B."/>
            <person name="Canessa P."/>
            <person name="Larrondo L.F."/>
            <person name="Schmoll M."/>
            <person name="Druzhinina I.S."/>
            <person name="Kubicek C.P."/>
            <person name="Gaskell J.A."/>
            <person name="Kersten P."/>
            <person name="St John F."/>
            <person name="Glasner J."/>
            <person name="Sabat G."/>
            <person name="Splinter BonDurant S."/>
            <person name="Syed K."/>
            <person name="Yadav J."/>
            <person name="Mgbeahuruike A.C."/>
            <person name="Kovalchuk A."/>
            <person name="Asiegbu F.O."/>
            <person name="Lackner G."/>
            <person name="Hoffmeister D."/>
            <person name="Rencoret J."/>
            <person name="Gutierrez A."/>
            <person name="Sun H."/>
            <person name="Lindquist E."/>
            <person name="Barry K."/>
            <person name="Riley R."/>
            <person name="Grigoriev I.V."/>
            <person name="Henrissat B."/>
            <person name="Kues U."/>
            <person name="Berka R.M."/>
            <person name="Martinez A.T."/>
            <person name="Covert S.F."/>
            <person name="Blanchette R.A."/>
            <person name="Cullen D."/>
        </authorList>
    </citation>
    <scope>NUCLEOTIDE SEQUENCE [LARGE SCALE GENOMIC DNA]</scope>
    <source>
        <strain evidence="2 3">11061_1 CR5-6</strain>
    </source>
</reference>
<dbReference type="EMBL" id="KN840745">
    <property type="protein sequence ID" value="KIP01698.1"/>
    <property type="molecule type" value="Genomic_DNA"/>
</dbReference>
<accession>A0A0C3PA90</accession>